<dbReference type="EMBL" id="CAMXCT010004445">
    <property type="protein sequence ID" value="CAI4009007.1"/>
    <property type="molecule type" value="Genomic_DNA"/>
</dbReference>
<dbReference type="Proteomes" id="UP001152797">
    <property type="component" value="Unassembled WGS sequence"/>
</dbReference>
<dbReference type="PANTHER" id="PTHR10183:SF379">
    <property type="entry name" value="CALPAIN-5"/>
    <property type="match status" value="1"/>
</dbReference>
<dbReference type="PRINTS" id="PR00704">
    <property type="entry name" value="CALPAIN"/>
</dbReference>
<dbReference type="InterPro" id="IPR022684">
    <property type="entry name" value="Calpain_cysteine_protease"/>
</dbReference>
<dbReference type="SMART" id="SM00230">
    <property type="entry name" value="CysPc"/>
    <property type="match status" value="1"/>
</dbReference>
<evidence type="ECO:0000313" key="11">
    <source>
        <dbReference type="EMBL" id="CAL4796319.1"/>
    </source>
</evidence>
<dbReference type="InterPro" id="IPR001300">
    <property type="entry name" value="Peptidase_C2_calpain_cat"/>
</dbReference>
<dbReference type="SUPFAM" id="SSF47473">
    <property type="entry name" value="EF-hand"/>
    <property type="match status" value="1"/>
</dbReference>
<dbReference type="Gene3D" id="3.90.70.10">
    <property type="entry name" value="Cysteine proteinases"/>
    <property type="match status" value="1"/>
</dbReference>
<sequence>MPPHNAVLETFQKFDKDGNGSISREELVEVLRTLDPDDWDDNSVDHLLASADANGDGALQIEEFVRWVFAEDVSKLGSASLGNSSLTILIDGSSRDDLNGEYVQQDEFYGHRPVFFNAEKGKYLFYNQKHRRWQIFVRTSWKASARLCTKRAPHLSGETWHVYNGKKFLTEPEMSTKLAPPSTAEEKCAKAADAIYVKTQWSNVTGGFMKTEKICNERPVYYDEEHKSWLAYDGRKERWVVAKHLKTDGPRDTWVTSLKTDVFSPDLTGWRGTTTAVRVDAKGRERYRGDGGWIDESFPHSEESIGKKKECDWVRAKDLAEPPALFSTVEPADACQGALGDCWLIAALAGVAEFPNFIRDHIFETKALAEDGKYRIKLYDWTSKSWKVMEIDDYIPCQPRKWYEPSAVTLFAQVSNKQLYVVLMEKAFAKMIGSYQALSGGLSGVAWVAMTGETDLMWFSRERHRPKWDVTGSRGLIVRSGCDLDSEKLGRLGHGAVFLELEKFGYRVHFKKLEGDGPDEGWLSCYISGYEVARCRDPVEWQQKQVHLPSSIKFSIGTGRTLAKVDQDTMWGNLEKFDRANFLMAASIHTGKKSEHKREDGLVEGHAYSIIHAVERKGFKLVCCRNPWGNKMEWNGPWCDQSQEWTAHPDLADELEVDQKADGLFWMDWESFGQTFVIIEVCPRSMPVERANFAQSAE</sequence>
<dbReference type="SUPFAM" id="SSF54001">
    <property type="entry name" value="Cysteine proteinases"/>
    <property type="match status" value="1"/>
</dbReference>
<dbReference type="PROSITE" id="PS00018">
    <property type="entry name" value="EF_HAND_1"/>
    <property type="match status" value="2"/>
</dbReference>
<dbReference type="GO" id="GO:0005509">
    <property type="term" value="F:calcium ion binding"/>
    <property type="evidence" value="ECO:0007669"/>
    <property type="project" value="InterPro"/>
</dbReference>
<organism evidence="10">
    <name type="scientific">Cladocopium goreaui</name>
    <dbReference type="NCBI Taxonomy" id="2562237"/>
    <lineage>
        <taxon>Eukaryota</taxon>
        <taxon>Sar</taxon>
        <taxon>Alveolata</taxon>
        <taxon>Dinophyceae</taxon>
        <taxon>Suessiales</taxon>
        <taxon>Symbiodiniaceae</taxon>
        <taxon>Cladocopium</taxon>
    </lineage>
</organism>
<dbReference type="GO" id="GO:0004198">
    <property type="term" value="F:calcium-dependent cysteine-type endopeptidase activity"/>
    <property type="evidence" value="ECO:0007669"/>
    <property type="project" value="InterPro"/>
</dbReference>
<keyword evidence="12" id="KW-1185">Reference proteome</keyword>
<dbReference type="Pfam" id="PF00648">
    <property type="entry name" value="Peptidase_C2"/>
    <property type="match status" value="2"/>
</dbReference>
<comment type="similarity">
    <text evidence="1">Belongs to the peptidase C2 family.</text>
</comment>
<dbReference type="EMBL" id="CAMXCT030004445">
    <property type="protein sequence ID" value="CAL4796319.1"/>
    <property type="molecule type" value="Genomic_DNA"/>
</dbReference>
<evidence type="ECO:0000313" key="10">
    <source>
        <dbReference type="EMBL" id="CAI4009007.1"/>
    </source>
</evidence>
<reference evidence="10" key="1">
    <citation type="submission" date="2022-10" db="EMBL/GenBank/DDBJ databases">
        <authorList>
            <person name="Chen Y."/>
            <person name="Dougan E. K."/>
            <person name="Chan C."/>
            <person name="Rhodes N."/>
            <person name="Thang M."/>
        </authorList>
    </citation>
    <scope>NUCLEOTIDE SEQUENCE</scope>
</reference>
<feature type="domain" description="Calpain catalytic" evidence="8">
    <location>
        <begin position="292"/>
        <end position="685"/>
    </location>
</feature>
<dbReference type="EMBL" id="CAMXCT020004445">
    <property type="protein sequence ID" value="CAL1162382.1"/>
    <property type="molecule type" value="Genomic_DNA"/>
</dbReference>
<evidence type="ECO:0000256" key="7">
    <source>
        <dbReference type="PROSITE-ProRule" id="PRU00239"/>
    </source>
</evidence>
<feature type="active site" evidence="7">
    <location>
        <position position="626"/>
    </location>
</feature>
<keyword evidence="4 7" id="KW-0788">Thiol protease</keyword>
<dbReference type="AlphaFoldDB" id="A0A9P1DFX5"/>
<feature type="domain" description="EF-hand" evidence="9">
    <location>
        <begin position="2"/>
        <end position="37"/>
    </location>
</feature>
<evidence type="ECO:0000259" key="9">
    <source>
        <dbReference type="PROSITE" id="PS50222"/>
    </source>
</evidence>
<dbReference type="GO" id="GO:0006508">
    <property type="term" value="P:proteolysis"/>
    <property type="evidence" value="ECO:0007669"/>
    <property type="project" value="UniProtKB-KW"/>
</dbReference>
<accession>A0A9P1DFX5</accession>
<feature type="domain" description="EF-hand" evidence="9">
    <location>
        <begin position="39"/>
        <end position="74"/>
    </location>
</feature>
<dbReference type="PROSITE" id="PS50222">
    <property type="entry name" value="EF_HAND_2"/>
    <property type="match status" value="2"/>
</dbReference>
<dbReference type="InterPro" id="IPR011992">
    <property type="entry name" value="EF-hand-dom_pair"/>
</dbReference>
<keyword evidence="2 7" id="KW-0645">Protease</keyword>
<evidence type="ECO:0000256" key="3">
    <source>
        <dbReference type="ARBA" id="ARBA00022801"/>
    </source>
</evidence>
<dbReference type="InterPro" id="IPR002048">
    <property type="entry name" value="EF_hand_dom"/>
</dbReference>
<keyword evidence="5" id="KW-0106">Calcium</keyword>
<evidence type="ECO:0000256" key="1">
    <source>
        <dbReference type="ARBA" id="ARBA00007623"/>
    </source>
</evidence>
<evidence type="ECO:0000256" key="2">
    <source>
        <dbReference type="ARBA" id="ARBA00022670"/>
    </source>
</evidence>
<dbReference type="InterPro" id="IPR038765">
    <property type="entry name" value="Papain-like_cys_pep_sf"/>
</dbReference>
<dbReference type="InterPro" id="IPR000169">
    <property type="entry name" value="Pept_cys_AS"/>
</dbReference>
<dbReference type="Gene3D" id="1.10.238.10">
    <property type="entry name" value="EF-hand"/>
    <property type="match status" value="1"/>
</dbReference>
<reference evidence="11 12" key="2">
    <citation type="submission" date="2024-05" db="EMBL/GenBank/DDBJ databases">
        <authorList>
            <person name="Chen Y."/>
            <person name="Shah S."/>
            <person name="Dougan E. K."/>
            <person name="Thang M."/>
            <person name="Chan C."/>
        </authorList>
    </citation>
    <scope>NUCLEOTIDE SEQUENCE [LARGE SCALE GENOMIC DNA]</scope>
</reference>
<gene>
    <name evidence="10" type="ORF">C1SCF055_LOCUS34395</name>
</gene>
<evidence type="ECO:0000313" key="12">
    <source>
        <dbReference type="Proteomes" id="UP001152797"/>
    </source>
</evidence>
<comment type="caution">
    <text evidence="10">The sequence shown here is derived from an EMBL/GenBank/DDBJ whole genome shotgun (WGS) entry which is preliminary data.</text>
</comment>
<dbReference type="PROSITE" id="PS00139">
    <property type="entry name" value="THIOL_PROTEASE_CYS"/>
    <property type="match status" value="1"/>
</dbReference>
<proteinExistence type="inferred from homology"/>
<dbReference type="OrthoDB" id="268518at2759"/>
<dbReference type="PROSITE" id="PS50203">
    <property type="entry name" value="CALPAIN_CAT"/>
    <property type="match status" value="1"/>
</dbReference>
<evidence type="ECO:0000256" key="5">
    <source>
        <dbReference type="ARBA" id="ARBA00022837"/>
    </source>
</evidence>
<dbReference type="InterPro" id="IPR018247">
    <property type="entry name" value="EF_Hand_1_Ca_BS"/>
</dbReference>
<dbReference type="SMART" id="SM00054">
    <property type="entry name" value="EFh"/>
    <property type="match status" value="2"/>
</dbReference>
<protein>
    <submittedName>
        <fullName evidence="11">Calpain catalytic domain-containing protein</fullName>
    </submittedName>
</protein>
<evidence type="ECO:0000256" key="4">
    <source>
        <dbReference type="ARBA" id="ARBA00022807"/>
    </source>
</evidence>
<name>A0A9P1DFX5_9DINO</name>
<evidence type="ECO:0000256" key="6">
    <source>
        <dbReference type="PIRSR" id="PIRSR622684-1"/>
    </source>
</evidence>
<feature type="active site" evidence="7">
    <location>
        <position position="606"/>
    </location>
</feature>
<dbReference type="CDD" id="cd00051">
    <property type="entry name" value="EFh"/>
    <property type="match status" value="1"/>
</dbReference>
<dbReference type="PANTHER" id="PTHR10183">
    <property type="entry name" value="CALPAIN"/>
    <property type="match status" value="1"/>
</dbReference>
<dbReference type="Pfam" id="PF13499">
    <property type="entry name" value="EF-hand_7"/>
    <property type="match status" value="1"/>
</dbReference>
<feature type="active site" evidence="6 7">
    <location>
        <position position="342"/>
    </location>
</feature>
<evidence type="ECO:0000259" key="8">
    <source>
        <dbReference type="PROSITE" id="PS50203"/>
    </source>
</evidence>
<keyword evidence="3 7" id="KW-0378">Hydrolase</keyword>